<dbReference type="PANTHER" id="PTHR22888:SF9">
    <property type="entry name" value="CYTOCHROME C OXIDASE SUBUNIT 2"/>
    <property type="match status" value="1"/>
</dbReference>
<comment type="similarity">
    <text evidence="2">Belongs to the cytochrome c oxidase subunit 2 family.</text>
</comment>
<dbReference type="Gene3D" id="2.60.40.420">
    <property type="entry name" value="Cupredoxins - blue copper proteins"/>
    <property type="match status" value="1"/>
</dbReference>
<dbReference type="InterPro" id="IPR014222">
    <property type="entry name" value="Cyt_c_oxidase_su2"/>
</dbReference>
<evidence type="ECO:0000256" key="10">
    <source>
        <dbReference type="ARBA" id="ARBA00022982"/>
    </source>
</evidence>
<evidence type="ECO:0000256" key="14">
    <source>
        <dbReference type="ARBA" id="ARBA00023136"/>
    </source>
</evidence>
<dbReference type="Proteomes" id="UP000217257">
    <property type="component" value="Chromosome"/>
</dbReference>
<keyword evidence="12 17" id="KW-0408">Iron</keyword>
<dbReference type="InterPro" id="IPR002429">
    <property type="entry name" value="CcO_II-like_C"/>
</dbReference>
<dbReference type="CDD" id="cd13915">
    <property type="entry name" value="CuRO_HCO_II_like_2"/>
    <property type="match status" value="1"/>
</dbReference>
<evidence type="ECO:0000256" key="1">
    <source>
        <dbReference type="ARBA" id="ARBA00004141"/>
    </source>
</evidence>
<feature type="transmembrane region" description="Helical" evidence="18">
    <location>
        <begin position="44"/>
        <end position="68"/>
    </location>
</feature>
<dbReference type="GO" id="GO:0005507">
    <property type="term" value="F:copper ion binding"/>
    <property type="evidence" value="ECO:0007669"/>
    <property type="project" value="InterPro"/>
</dbReference>
<dbReference type="Gene3D" id="1.10.760.10">
    <property type="entry name" value="Cytochrome c-like domain"/>
    <property type="match status" value="1"/>
</dbReference>
<sequence>MMPGGEDVGGVVDAGNGGTLNEFFRQVLFLPEQASTFARDVDHLHYVIISTAMVVATLIFGLAGFFLIRYRRRSESQATRKVQTSLGWEVLFVGSPLAVFLAWFFIGYHDFVWMQTPPPEAMDVYVVAKQWMWKFTYPEGPNAIGVLRVPVGRPVRLLLTSRDVIHSFYVPAFRVKQDALPGAYTQTWFEVTRPGRYRVMCTEYCGLKHSEMWAEVVALSPEDYAAWLREQRAGPVALRDATPGAAERDEPLVPARLAMEYSAEAPHGELMTAERGTLAERGERVAAEKGCLRCHTVDGTAHIGPTWWGLYRREERLEGGGTVVADEAYLTESMMKPQVKQVEGYALVMPSFQGQLDAAEVAALIEYIRTLRGARRDDIRPGGPVYEPIDGR</sequence>
<dbReference type="PROSITE" id="PS00078">
    <property type="entry name" value="COX2"/>
    <property type="match status" value="1"/>
</dbReference>
<evidence type="ECO:0000256" key="9">
    <source>
        <dbReference type="ARBA" id="ARBA00022967"/>
    </source>
</evidence>
<organism evidence="21 22">
    <name type="scientific">Cystobacter fuscus</name>
    <dbReference type="NCBI Taxonomy" id="43"/>
    <lineage>
        <taxon>Bacteria</taxon>
        <taxon>Pseudomonadati</taxon>
        <taxon>Myxococcota</taxon>
        <taxon>Myxococcia</taxon>
        <taxon>Myxococcales</taxon>
        <taxon>Cystobacterineae</taxon>
        <taxon>Archangiaceae</taxon>
        <taxon>Cystobacter</taxon>
    </lineage>
</organism>
<evidence type="ECO:0000256" key="18">
    <source>
        <dbReference type="SAM" id="Phobius"/>
    </source>
</evidence>
<gene>
    <name evidence="21" type="ORF">CYFUS_009851</name>
</gene>
<dbReference type="EMBL" id="CP022098">
    <property type="protein sequence ID" value="ATB44364.1"/>
    <property type="molecule type" value="Genomic_DNA"/>
</dbReference>
<evidence type="ECO:0000256" key="4">
    <source>
        <dbReference type="ARBA" id="ARBA00022448"/>
    </source>
</evidence>
<dbReference type="GO" id="GO:0004129">
    <property type="term" value="F:cytochrome-c oxidase activity"/>
    <property type="evidence" value="ECO:0007669"/>
    <property type="project" value="UniProtKB-EC"/>
</dbReference>
<dbReference type="NCBIfam" id="TIGR02866">
    <property type="entry name" value="CoxB"/>
    <property type="match status" value="1"/>
</dbReference>
<dbReference type="SUPFAM" id="SSF81464">
    <property type="entry name" value="Cytochrome c oxidase subunit II-like, transmembrane region"/>
    <property type="match status" value="1"/>
</dbReference>
<dbReference type="InterPro" id="IPR009056">
    <property type="entry name" value="Cyt_c-like_dom"/>
</dbReference>
<evidence type="ECO:0000256" key="12">
    <source>
        <dbReference type="ARBA" id="ARBA00023004"/>
    </source>
</evidence>
<evidence type="ECO:0000256" key="3">
    <source>
        <dbReference type="ARBA" id="ARBA00012949"/>
    </source>
</evidence>
<accession>A0A250JKF9</accession>
<keyword evidence="5 17" id="KW-0349">Heme</keyword>
<keyword evidence="10" id="KW-0249">Electron transport</keyword>
<keyword evidence="7 18" id="KW-0812">Transmembrane</keyword>
<feature type="domain" description="Cytochrome oxidase subunit II copper A binding" evidence="19">
    <location>
        <begin position="119"/>
        <end position="230"/>
    </location>
</feature>
<dbReference type="KEGG" id="cfus:CYFUS_009851"/>
<comment type="function">
    <text evidence="15">Subunits I and II form the functional core of the enzyme complex. Electrons originating in cytochrome c are transferred via heme a and Cu(A) to the binuclear center formed by heme a3 and Cu(B).</text>
</comment>
<evidence type="ECO:0000259" key="20">
    <source>
        <dbReference type="PROSITE" id="PS51007"/>
    </source>
</evidence>
<feature type="transmembrane region" description="Helical" evidence="18">
    <location>
        <begin position="88"/>
        <end position="108"/>
    </location>
</feature>
<evidence type="ECO:0000313" key="21">
    <source>
        <dbReference type="EMBL" id="ATB44364.1"/>
    </source>
</evidence>
<evidence type="ECO:0000256" key="8">
    <source>
        <dbReference type="ARBA" id="ARBA00022723"/>
    </source>
</evidence>
<evidence type="ECO:0000256" key="6">
    <source>
        <dbReference type="ARBA" id="ARBA00022660"/>
    </source>
</evidence>
<name>A0A250JKF9_9BACT</name>
<evidence type="ECO:0000256" key="7">
    <source>
        <dbReference type="ARBA" id="ARBA00022692"/>
    </source>
</evidence>
<dbReference type="InterPro" id="IPR001505">
    <property type="entry name" value="Copper_CuA"/>
</dbReference>
<dbReference type="SUPFAM" id="SSF49503">
    <property type="entry name" value="Cupredoxins"/>
    <property type="match status" value="1"/>
</dbReference>
<keyword evidence="8 17" id="KW-0479">Metal-binding</keyword>
<dbReference type="GO" id="GO:0020037">
    <property type="term" value="F:heme binding"/>
    <property type="evidence" value="ECO:0007669"/>
    <property type="project" value="InterPro"/>
</dbReference>
<dbReference type="GO" id="GO:0016491">
    <property type="term" value="F:oxidoreductase activity"/>
    <property type="evidence" value="ECO:0007669"/>
    <property type="project" value="InterPro"/>
</dbReference>
<keyword evidence="14 18" id="KW-0472">Membrane</keyword>
<evidence type="ECO:0000256" key="15">
    <source>
        <dbReference type="ARBA" id="ARBA00024688"/>
    </source>
</evidence>
<evidence type="ECO:0000256" key="11">
    <source>
        <dbReference type="ARBA" id="ARBA00022989"/>
    </source>
</evidence>
<evidence type="ECO:0000259" key="19">
    <source>
        <dbReference type="PROSITE" id="PS50857"/>
    </source>
</evidence>
<keyword evidence="6" id="KW-0679">Respiratory chain</keyword>
<keyword evidence="11 18" id="KW-1133">Transmembrane helix</keyword>
<dbReference type="InterPro" id="IPR036257">
    <property type="entry name" value="Cyt_c_oxidase_su2_TM_sf"/>
</dbReference>
<evidence type="ECO:0000256" key="13">
    <source>
        <dbReference type="ARBA" id="ARBA00023008"/>
    </source>
</evidence>
<dbReference type="PROSITE" id="PS50857">
    <property type="entry name" value="COX2_CUA"/>
    <property type="match status" value="1"/>
</dbReference>
<dbReference type="GO" id="GO:0016020">
    <property type="term" value="C:membrane"/>
    <property type="evidence" value="ECO:0007669"/>
    <property type="project" value="UniProtKB-SubCell"/>
</dbReference>
<feature type="domain" description="Cytochrome c" evidence="20">
    <location>
        <begin position="277"/>
        <end position="372"/>
    </location>
</feature>
<dbReference type="Pfam" id="PF00116">
    <property type="entry name" value="COX2"/>
    <property type="match status" value="1"/>
</dbReference>
<keyword evidence="13" id="KW-0186">Copper</keyword>
<dbReference type="Pfam" id="PF00034">
    <property type="entry name" value="Cytochrom_C"/>
    <property type="match status" value="1"/>
</dbReference>
<dbReference type="InterPro" id="IPR008972">
    <property type="entry name" value="Cupredoxin"/>
</dbReference>
<dbReference type="SUPFAM" id="SSF46626">
    <property type="entry name" value="Cytochrome c"/>
    <property type="match status" value="1"/>
</dbReference>
<comment type="subcellular location">
    <subcellularLocation>
        <location evidence="1">Membrane</location>
        <topology evidence="1">Multi-pass membrane protein</topology>
    </subcellularLocation>
</comment>
<proteinExistence type="inferred from homology"/>
<dbReference type="EC" id="7.1.1.9" evidence="3"/>
<dbReference type="Gene3D" id="1.10.287.90">
    <property type="match status" value="1"/>
</dbReference>
<evidence type="ECO:0000256" key="16">
    <source>
        <dbReference type="ARBA" id="ARBA00031399"/>
    </source>
</evidence>
<keyword evidence="9" id="KW-1278">Translocase</keyword>
<evidence type="ECO:0000256" key="17">
    <source>
        <dbReference type="PROSITE-ProRule" id="PRU00433"/>
    </source>
</evidence>
<protein>
    <recommendedName>
        <fullName evidence="3">cytochrome-c oxidase</fullName>
        <ecNumber evidence="3">7.1.1.9</ecNumber>
    </recommendedName>
    <alternativeName>
        <fullName evidence="16">Cytochrome aa3 subunit 2</fullName>
    </alternativeName>
</protein>
<evidence type="ECO:0000256" key="2">
    <source>
        <dbReference type="ARBA" id="ARBA00007866"/>
    </source>
</evidence>
<evidence type="ECO:0000256" key="5">
    <source>
        <dbReference type="ARBA" id="ARBA00022617"/>
    </source>
</evidence>
<dbReference type="AlphaFoldDB" id="A0A250JKF9"/>
<dbReference type="GO" id="GO:0042773">
    <property type="term" value="P:ATP synthesis coupled electron transport"/>
    <property type="evidence" value="ECO:0007669"/>
    <property type="project" value="TreeGrafter"/>
</dbReference>
<dbReference type="PROSITE" id="PS51007">
    <property type="entry name" value="CYTC"/>
    <property type="match status" value="1"/>
</dbReference>
<dbReference type="InterPro" id="IPR036909">
    <property type="entry name" value="Cyt_c-like_dom_sf"/>
</dbReference>
<evidence type="ECO:0000313" key="22">
    <source>
        <dbReference type="Proteomes" id="UP000217257"/>
    </source>
</evidence>
<dbReference type="InterPro" id="IPR045187">
    <property type="entry name" value="CcO_II"/>
</dbReference>
<dbReference type="PANTHER" id="PTHR22888">
    <property type="entry name" value="CYTOCHROME C OXIDASE, SUBUNIT II"/>
    <property type="match status" value="1"/>
</dbReference>
<reference evidence="21 22" key="1">
    <citation type="submission" date="2017-06" db="EMBL/GenBank/DDBJ databases">
        <title>Sequencing and comparative analysis of myxobacterial genomes.</title>
        <authorList>
            <person name="Rupp O."/>
            <person name="Goesmann A."/>
            <person name="Sogaard-Andersen L."/>
        </authorList>
    </citation>
    <scope>NUCLEOTIDE SEQUENCE [LARGE SCALE GENOMIC DNA]</scope>
    <source>
        <strain evidence="21 22">DSM 52655</strain>
    </source>
</reference>
<keyword evidence="4" id="KW-0813">Transport</keyword>